<gene>
    <name evidence="2" type="ORF">MEDL_31401</name>
</gene>
<name>A0A8S3SAJ0_MYTED</name>
<dbReference type="InterPro" id="IPR036859">
    <property type="entry name" value="CAP-Gly_dom_sf"/>
</dbReference>
<comment type="caution">
    <text evidence="2">The sequence shown here is derived from an EMBL/GenBank/DDBJ whole genome shotgun (WGS) entry which is preliminary data.</text>
</comment>
<sequence length="582" mass="67232">MSRISVGHLEREHMDSKYSSLDRSKLPSLGIEKSPNTSLTLLNGHTDHRPIPEKDGHRYSYRQNKEEKLYTGLSERESVNKYSTQIDDSKYRTSMEKSEPYLRNTYVSDDLKSSYDTDARPFRDVENKEESRFRSSLERAEAKLRSSLEKNSYLDKITRYETKGTDRLKTDRSLDRSLDRSRTPERPKSETYRSMPDGISDKDERSPSQRYDLTPTRHHDNRIDRKTEYEKRNDYGLESKSLTSIDRDYKTLTASYPELARIVPTSDAEKRRGLNRTEGYLRDEDMSRYTCTRPRVDTRMSYSTQDYHNRDYDAYNSYDKKYTSYQSDGNESDTATDILVSAQPYEQRISPVSPIESQDHKGHSKYHRRSYSQRRDSLGSDCSSIEDVEESYSKQRLHNRSKSADGRELLRRTEPMGSSGRTPTPNRTDRFGLTTGDPGFRSITPNVLPTQHNRSLDRGSLTNITTGLRPFAPRTPGDINIEDVVKFSRQGGKLSQGKIKFVGHLPGRSDIYLGVELDKEGKRRIELKNKESVIYCGFIMFCSPILVREYGLCFLIKGDFSSQVYIAHKIPFLIKTSIGILS</sequence>
<dbReference type="AlphaFoldDB" id="A0A8S3SAJ0"/>
<organism evidence="2 3">
    <name type="scientific">Mytilus edulis</name>
    <name type="common">Blue mussel</name>
    <dbReference type="NCBI Taxonomy" id="6550"/>
    <lineage>
        <taxon>Eukaryota</taxon>
        <taxon>Metazoa</taxon>
        <taxon>Spiralia</taxon>
        <taxon>Lophotrochozoa</taxon>
        <taxon>Mollusca</taxon>
        <taxon>Bivalvia</taxon>
        <taxon>Autobranchia</taxon>
        <taxon>Pteriomorphia</taxon>
        <taxon>Mytilida</taxon>
        <taxon>Mytiloidea</taxon>
        <taxon>Mytilidae</taxon>
        <taxon>Mytilinae</taxon>
        <taxon>Mytilus</taxon>
    </lineage>
</organism>
<feature type="compositionally biased region" description="Polar residues" evidence="1">
    <location>
        <begin position="443"/>
        <end position="453"/>
    </location>
</feature>
<keyword evidence="3" id="KW-1185">Reference proteome</keyword>
<feature type="region of interest" description="Disordered" evidence="1">
    <location>
        <begin position="1"/>
        <end position="57"/>
    </location>
</feature>
<reference evidence="2" key="1">
    <citation type="submission" date="2021-03" db="EMBL/GenBank/DDBJ databases">
        <authorList>
            <person name="Bekaert M."/>
        </authorList>
    </citation>
    <scope>NUCLEOTIDE SEQUENCE</scope>
</reference>
<proteinExistence type="predicted"/>
<feature type="compositionally biased region" description="Basic and acidic residues" evidence="1">
    <location>
        <begin position="215"/>
        <end position="228"/>
    </location>
</feature>
<dbReference type="Proteomes" id="UP000683360">
    <property type="component" value="Unassembled WGS sequence"/>
</dbReference>
<dbReference type="SUPFAM" id="SSF74924">
    <property type="entry name" value="Cap-Gly domain"/>
    <property type="match status" value="1"/>
</dbReference>
<feature type="compositionally biased region" description="Basic residues" evidence="1">
    <location>
        <begin position="362"/>
        <end position="372"/>
    </location>
</feature>
<feature type="compositionally biased region" description="Polar residues" evidence="1">
    <location>
        <begin position="34"/>
        <end position="43"/>
    </location>
</feature>
<dbReference type="EMBL" id="CAJPWZ010001570">
    <property type="protein sequence ID" value="CAG2217737.1"/>
    <property type="molecule type" value="Genomic_DNA"/>
</dbReference>
<feature type="region of interest" description="Disordered" evidence="1">
    <location>
        <begin position="345"/>
        <end position="460"/>
    </location>
</feature>
<evidence type="ECO:0000313" key="3">
    <source>
        <dbReference type="Proteomes" id="UP000683360"/>
    </source>
</evidence>
<feature type="compositionally biased region" description="Basic and acidic residues" evidence="1">
    <location>
        <begin position="45"/>
        <end position="57"/>
    </location>
</feature>
<dbReference type="OrthoDB" id="2130750at2759"/>
<accession>A0A8S3SAJ0</accession>
<dbReference type="Gene3D" id="2.30.30.190">
    <property type="entry name" value="CAP Gly-rich-like domain"/>
    <property type="match status" value="1"/>
</dbReference>
<feature type="region of interest" description="Disordered" evidence="1">
    <location>
        <begin position="112"/>
        <end position="140"/>
    </location>
</feature>
<protein>
    <submittedName>
        <fullName evidence="2">Uncharacterized protein</fullName>
    </submittedName>
</protein>
<feature type="region of interest" description="Disordered" evidence="1">
    <location>
        <begin position="165"/>
        <end position="228"/>
    </location>
</feature>
<evidence type="ECO:0000256" key="1">
    <source>
        <dbReference type="SAM" id="MobiDB-lite"/>
    </source>
</evidence>
<feature type="compositionally biased region" description="Basic and acidic residues" evidence="1">
    <location>
        <begin position="8"/>
        <end position="25"/>
    </location>
</feature>
<feature type="compositionally biased region" description="Basic and acidic residues" evidence="1">
    <location>
        <begin position="165"/>
        <end position="191"/>
    </location>
</feature>
<feature type="compositionally biased region" description="Basic and acidic residues" evidence="1">
    <location>
        <begin position="402"/>
        <end position="414"/>
    </location>
</feature>
<evidence type="ECO:0000313" key="2">
    <source>
        <dbReference type="EMBL" id="CAG2217737.1"/>
    </source>
</evidence>